<dbReference type="GO" id="GO:0015232">
    <property type="term" value="F:heme transmembrane transporter activity"/>
    <property type="evidence" value="ECO:0007669"/>
    <property type="project" value="TreeGrafter"/>
</dbReference>
<keyword evidence="6" id="KW-1185">Reference proteome</keyword>
<proteinExistence type="predicted"/>
<dbReference type="PANTHER" id="PTHR10924">
    <property type="entry name" value="MAJOR FACILITATOR SUPERFAMILY PROTEIN-RELATED"/>
    <property type="match status" value="1"/>
</dbReference>
<dbReference type="GO" id="GO:0097037">
    <property type="term" value="P:heme export"/>
    <property type="evidence" value="ECO:0007669"/>
    <property type="project" value="TreeGrafter"/>
</dbReference>
<sequence length="156" mass="18079">ASAEFRVYKRRWIVLAIFCLYSASNALQWIQYSIIANIVQRYYGITSTWVDWTSMIYMVLYIPLITPASWILDKMGLRFAAICGVLGTCLGAWIKVFSVQPDLFYVSFIGQSIVATSQVKYLYRFLSCHFRHVWLHCGLDPIKYLLPAVLGYLEIR</sequence>
<dbReference type="InterPro" id="IPR036259">
    <property type="entry name" value="MFS_trans_sf"/>
</dbReference>
<dbReference type="VEuPathDB" id="VectorBase:PPAI006059"/>
<organism evidence="5 6">
    <name type="scientific">Phlebotomus papatasi</name>
    <name type="common">Sandfly</name>
    <dbReference type="NCBI Taxonomy" id="29031"/>
    <lineage>
        <taxon>Eukaryota</taxon>
        <taxon>Metazoa</taxon>
        <taxon>Ecdysozoa</taxon>
        <taxon>Arthropoda</taxon>
        <taxon>Hexapoda</taxon>
        <taxon>Insecta</taxon>
        <taxon>Pterygota</taxon>
        <taxon>Neoptera</taxon>
        <taxon>Endopterygota</taxon>
        <taxon>Diptera</taxon>
        <taxon>Nematocera</taxon>
        <taxon>Psychodoidea</taxon>
        <taxon>Psychodidae</taxon>
        <taxon>Phlebotomus</taxon>
        <taxon>Phlebotomus</taxon>
    </lineage>
</organism>
<keyword evidence="3" id="KW-1133">Transmembrane helix</keyword>
<evidence type="ECO:0000256" key="2">
    <source>
        <dbReference type="ARBA" id="ARBA00022692"/>
    </source>
</evidence>
<dbReference type="AlphaFoldDB" id="A0A1B0DDT6"/>
<protein>
    <recommendedName>
        <fullName evidence="7">Major facilitator superfamily (MFS) profile domain-containing protein</fullName>
    </recommendedName>
</protein>
<dbReference type="GO" id="GO:0016020">
    <property type="term" value="C:membrane"/>
    <property type="evidence" value="ECO:0007669"/>
    <property type="project" value="UniProtKB-SubCell"/>
</dbReference>
<keyword evidence="4" id="KW-0472">Membrane</keyword>
<dbReference type="Pfam" id="PF07690">
    <property type="entry name" value="MFS_1"/>
    <property type="match status" value="1"/>
</dbReference>
<evidence type="ECO:0000313" key="6">
    <source>
        <dbReference type="Proteomes" id="UP000092462"/>
    </source>
</evidence>
<comment type="subcellular location">
    <subcellularLocation>
        <location evidence="1">Membrane</location>
        <topology evidence="1">Multi-pass membrane protein</topology>
    </subcellularLocation>
</comment>
<dbReference type="GO" id="GO:0020037">
    <property type="term" value="F:heme binding"/>
    <property type="evidence" value="ECO:0007669"/>
    <property type="project" value="TreeGrafter"/>
</dbReference>
<reference evidence="5" key="1">
    <citation type="submission" date="2022-08" db="UniProtKB">
        <authorList>
            <consortium name="EnsemblMetazoa"/>
        </authorList>
    </citation>
    <scope>IDENTIFICATION</scope>
    <source>
        <strain evidence="5">Israel</strain>
    </source>
</reference>
<dbReference type="InterPro" id="IPR011701">
    <property type="entry name" value="MFS"/>
</dbReference>
<evidence type="ECO:0000313" key="5">
    <source>
        <dbReference type="EnsemblMetazoa" id="PPAI006059-PA"/>
    </source>
</evidence>
<dbReference type="EMBL" id="AJVK01014619">
    <property type="status" value="NOT_ANNOTATED_CDS"/>
    <property type="molecule type" value="Genomic_DNA"/>
</dbReference>
<evidence type="ECO:0000256" key="3">
    <source>
        <dbReference type="ARBA" id="ARBA00022989"/>
    </source>
</evidence>
<accession>A0A1B0DDT6</accession>
<dbReference type="EnsemblMetazoa" id="PPAI006059-RA">
    <property type="protein sequence ID" value="PPAI006059-PA"/>
    <property type="gene ID" value="PPAI006059"/>
</dbReference>
<name>A0A1B0DDT6_PHLPP</name>
<evidence type="ECO:0008006" key="7">
    <source>
        <dbReference type="Google" id="ProtNLM"/>
    </source>
</evidence>
<dbReference type="PANTHER" id="PTHR10924:SF4">
    <property type="entry name" value="GH15861P"/>
    <property type="match status" value="1"/>
</dbReference>
<dbReference type="Proteomes" id="UP000092462">
    <property type="component" value="Unassembled WGS sequence"/>
</dbReference>
<evidence type="ECO:0000256" key="4">
    <source>
        <dbReference type="ARBA" id="ARBA00023136"/>
    </source>
</evidence>
<dbReference type="VEuPathDB" id="VectorBase:PPAPM1_010757"/>
<evidence type="ECO:0000256" key="1">
    <source>
        <dbReference type="ARBA" id="ARBA00004141"/>
    </source>
</evidence>
<dbReference type="InterPro" id="IPR049680">
    <property type="entry name" value="FLVCR1-2_SLC49-like"/>
</dbReference>
<dbReference type="Gene3D" id="1.20.1250.20">
    <property type="entry name" value="MFS general substrate transporter like domains"/>
    <property type="match status" value="1"/>
</dbReference>
<dbReference type="SUPFAM" id="SSF103473">
    <property type="entry name" value="MFS general substrate transporter"/>
    <property type="match status" value="1"/>
</dbReference>
<keyword evidence="2" id="KW-0812">Transmembrane</keyword>